<evidence type="ECO:0000313" key="3">
    <source>
        <dbReference type="Proteomes" id="UP000011074"/>
    </source>
</evidence>
<proteinExistence type="predicted"/>
<evidence type="ECO:0000256" key="1">
    <source>
        <dbReference type="SAM" id="MobiDB-lite"/>
    </source>
</evidence>
<dbReference type="AlphaFoldDB" id="A0A8A1V365"/>
<accession>A0A8A1V365</accession>
<protein>
    <submittedName>
        <fullName evidence="2">Transposase</fullName>
    </submittedName>
</protein>
<dbReference type="EMBL" id="CP048261">
    <property type="protein sequence ID" value="QST86429.1"/>
    <property type="molecule type" value="Genomic_DNA"/>
</dbReference>
<sequence>MSDGFGAWSTVHNRFRQWRDNGVFEALLERVIATAAGRGEVPYPSTRGQPVPSSSPRPSAPALCRCPALWAVRPQCAPRGSHALDCGGS</sequence>
<dbReference type="Proteomes" id="UP000011074">
    <property type="component" value="Chromosome"/>
</dbReference>
<feature type="region of interest" description="Disordered" evidence="1">
    <location>
        <begin position="38"/>
        <end position="57"/>
    </location>
</feature>
<reference evidence="2" key="3">
    <citation type="journal article" date="2021" name="bioRxiv">
        <title>Bilateral symmetry of linear streptomycete chromosomes.</title>
        <authorList>
            <person name="Algora-Gallardo L."/>
            <person name="Schniete J.K."/>
            <person name="Mark D.R."/>
            <person name="Hunter I.S."/>
            <person name="Herron P.R."/>
        </authorList>
    </citation>
    <scope>NUCLEOTIDE SEQUENCE</scope>
    <source>
        <strain evidence="2">ATCC 10970</strain>
    </source>
</reference>
<organism evidence="2 3">
    <name type="scientific">Streptomyces rimosus subsp. rimosus (strain ATCC 10970 / DSM 40260 / JCM 4667 / NRRL 2234)</name>
    <dbReference type="NCBI Taxonomy" id="1265868"/>
    <lineage>
        <taxon>Bacteria</taxon>
        <taxon>Bacillati</taxon>
        <taxon>Actinomycetota</taxon>
        <taxon>Actinomycetes</taxon>
        <taxon>Kitasatosporales</taxon>
        <taxon>Streptomycetaceae</taxon>
        <taxon>Streptomyces</taxon>
    </lineage>
</organism>
<name>A0A8A1V365_STRR1</name>
<reference evidence="2" key="2">
    <citation type="submission" date="2020-01" db="EMBL/GenBank/DDBJ databases">
        <authorList>
            <person name="Algora L."/>
            <person name="Schniete J.K."/>
            <person name="MacFadyen A."/>
            <person name="Hoskisson P.A."/>
            <person name="Hunter I.S."/>
            <person name="Herron P.R."/>
        </authorList>
    </citation>
    <scope>NUCLEOTIDE SEQUENCE</scope>
    <source>
        <strain evidence="2">ATCC 10970</strain>
    </source>
</reference>
<evidence type="ECO:0000313" key="2">
    <source>
        <dbReference type="EMBL" id="QST86429.1"/>
    </source>
</evidence>
<reference evidence="2" key="1">
    <citation type="submission" date="2012-12" db="EMBL/GenBank/DDBJ databases">
        <authorList>
            <person name="Pethick F.E."/>
            <person name="MacFadyen A.C."/>
            <person name="Tang Z."/>
            <person name="Sangal V."/>
            <person name="Tze-Tze L."/>
            <person name="Chu J."/>
            <person name="Guo M."/>
            <person name="Kirby R."/>
            <person name="Hoskisson P.A."/>
            <person name="Herron P.R."/>
            <person name="Hunter I.S."/>
        </authorList>
    </citation>
    <scope>NUCLEOTIDE SEQUENCE</scope>
    <source>
        <strain evidence="2">ATCC 10970</strain>
    </source>
</reference>
<gene>
    <name evidence="2" type="ORF">SRIM_036770</name>
</gene>